<evidence type="ECO:0000259" key="1">
    <source>
        <dbReference type="Pfam" id="PF13472"/>
    </source>
</evidence>
<dbReference type="Gene3D" id="3.40.50.1110">
    <property type="entry name" value="SGNH hydrolase"/>
    <property type="match status" value="1"/>
</dbReference>
<keyword evidence="3" id="KW-1185">Reference proteome</keyword>
<sequence length="212" mass="23902">MKSILCYGDSNTWGYIPGKGGRYPRDIRWPGRLERYLGAGYHVMEEGLCGRTTSYQIPLEPFRNGFETFPMIMESAADADLVVFMLGTNDRRTQICASPQESALAMERYLQFINVPVLWSGERAPEVLLVAPPAIDESVMDKEAGFYYGQKSVLDSRCLAEEYQILSKRYNCSFLDAAEVCSASQEDGVHLDEQGHQRLAQAVSWKIQKIIP</sequence>
<accession>A0ABY5VL53</accession>
<dbReference type="InterPro" id="IPR013830">
    <property type="entry name" value="SGNH_hydro"/>
</dbReference>
<dbReference type="GO" id="GO:0016787">
    <property type="term" value="F:hydrolase activity"/>
    <property type="evidence" value="ECO:0007669"/>
    <property type="project" value="UniProtKB-KW"/>
</dbReference>
<name>A0ABY5VL53_9FIRM</name>
<keyword evidence="2" id="KW-0378">Hydrolase</keyword>
<dbReference type="CDD" id="cd01839">
    <property type="entry name" value="SGNH_arylesterase_like"/>
    <property type="match status" value="1"/>
</dbReference>
<organism evidence="2 3">
    <name type="scientific">Ruminococcus gauvreauii</name>
    <dbReference type="NCBI Taxonomy" id="438033"/>
    <lineage>
        <taxon>Bacteria</taxon>
        <taxon>Bacillati</taxon>
        <taxon>Bacillota</taxon>
        <taxon>Clostridia</taxon>
        <taxon>Eubacteriales</taxon>
        <taxon>Oscillospiraceae</taxon>
        <taxon>Ruminococcus</taxon>
    </lineage>
</organism>
<dbReference type="RefSeq" id="WP_028529558.1">
    <property type="nucleotide sequence ID" value="NZ_CABLBR010000028.1"/>
</dbReference>
<protein>
    <submittedName>
        <fullName evidence="2">SGNH/GDSL hydrolase family protein</fullName>
    </submittedName>
</protein>
<reference evidence="2" key="1">
    <citation type="journal article" date="2022" name="Cell">
        <title>Design, construction, and in vivo augmentation of a complex gut microbiome.</title>
        <authorList>
            <person name="Cheng A.G."/>
            <person name="Ho P.Y."/>
            <person name="Aranda-Diaz A."/>
            <person name="Jain S."/>
            <person name="Yu F.B."/>
            <person name="Meng X."/>
            <person name="Wang M."/>
            <person name="Iakiviak M."/>
            <person name="Nagashima K."/>
            <person name="Zhao A."/>
            <person name="Murugkar P."/>
            <person name="Patil A."/>
            <person name="Atabakhsh K."/>
            <person name="Weakley A."/>
            <person name="Yan J."/>
            <person name="Brumbaugh A.R."/>
            <person name="Higginbottom S."/>
            <person name="Dimas A."/>
            <person name="Shiver A.L."/>
            <person name="Deutschbauer A."/>
            <person name="Neff N."/>
            <person name="Sonnenburg J.L."/>
            <person name="Huang K.C."/>
            <person name="Fischbach M.A."/>
        </authorList>
    </citation>
    <scope>NUCLEOTIDE SEQUENCE</scope>
    <source>
        <strain evidence="2">DSM 19829</strain>
    </source>
</reference>
<dbReference type="InterPro" id="IPR036514">
    <property type="entry name" value="SGNH_hydro_sf"/>
</dbReference>
<dbReference type="Pfam" id="PF13472">
    <property type="entry name" value="Lipase_GDSL_2"/>
    <property type="match status" value="1"/>
</dbReference>
<evidence type="ECO:0000313" key="3">
    <source>
        <dbReference type="Proteomes" id="UP001060164"/>
    </source>
</evidence>
<feature type="domain" description="SGNH hydrolase-type esterase" evidence="1">
    <location>
        <begin position="6"/>
        <end position="198"/>
    </location>
</feature>
<dbReference type="SUPFAM" id="SSF52266">
    <property type="entry name" value="SGNH hydrolase"/>
    <property type="match status" value="1"/>
</dbReference>
<proteinExistence type="predicted"/>
<dbReference type="EMBL" id="CP102290">
    <property type="protein sequence ID" value="UWP61032.1"/>
    <property type="molecule type" value="Genomic_DNA"/>
</dbReference>
<dbReference type="Proteomes" id="UP001060164">
    <property type="component" value="Chromosome"/>
</dbReference>
<evidence type="ECO:0000313" key="2">
    <source>
        <dbReference type="EMBL" id="UWP61032.1"/>
    </source>
</evidence>
<gene>
    <name evidence="2" type="ORF">NQ502_08385</name>
</gene>